<dbReference type="InterPro" id="IPR011993">
    <property type="entry name" value="PH-like_dom_sf"/>
</dbReference>
<dbReference type="STRING" id="984485.A0A1E4RR50"/>
<evidence type="ECO:0000313" key="1">
    <source>
        <dbReference type="EMBL" id="ODV69742.1"/>
    </source>
</evidence>
<dbReference type="Proteomes" id="UP000095085">
    <property type="component" value="Unassembled WGS sequence"/>
</dbReference>
<proteinExistence type="predicted"/>
<organism evidence="1 2">
    <name type="scientific">Hyphopichia burtonii NRRL Y-1933</name>
    <dbReference type="NCBI Taxonomy" id="984485"/>
    <lineage>
        <taxon>Eukaryota</taxon>
        <taxon>Fungi</taxon>
        <taxon>Dikarya</taxon>
        <taxon>Ascomycota</taxon>
        <taxon>Saccharomycotina</taxon>
        <taxon>Pichiomycetes</taxon>
        <taxon>Debaryomycetaceae</taxon>
        <taxon>Hyphopichia</taxon>
    </lineage>
</organism>
<accession>A0A1E4RR50</accession>
<dbReference type="OrthoDB" id="5865767at2759"/>
<sequence length="447" mass="51517">MSVPEYTPPQEELPNYQPSLQYYGLCLTKTEFLTPYHANPRRSWKPVILELNSTQLNFYDLNCSSHLKTLIISLYGEQNQLDDLAINLNNDYQQRKSASDVVIEQLDDLFAGDAYGGLNLGEISEELAHFKTSASDKIMKKWGNYKTNKSFKHLSSYYKEMKNNLMLMEPTSNYEEYRYSQLYKYRSDLINSYTLDNLKVGEAPSLNQLISALYKEDTKSTNQPISTLTKYKNCLRLRIECKQMLLQFWSFHSLINWFRNLSIGKDLCKPVDQRLITKLKSIPNRSNLRNNALLIASAAAAAISPNTHSTRTSISTNVSTSSKNSSELIFSNTPRRESLASIDSYLEEVNIQGYNFVSNDNLYTPIEKQFISNCIPDLNSFDKWSGADITLSNYQHYLKKDNLKDIFINYTQLYDLVIEFDKKFIKQKINGDSRSFLIHENGLVSVK</sequence>
<gene>
    <name evidence="1" type="ORF">HYPBUDRAFT_3685</name>
</gene>
<dbReference type="Gene3D" id="2.30.29.30">
    <property type="entry name" value="Pleckstrin-homology domain (PH domain)/Phosphotyrosine-binding domain (PTB)"/>
    <property type="match status" value="1"/>
</dbReference>
<reference evidence="2" key="1">
    <citation type="submission" date="2016-05" db="EMBL/GenBank/DDBJ databases">
        <title>Comparative genomics of biotechnologically important yeasts.</title>
        <authorList>
            <consortium name="DOE Joint Genome Institute"/>
            <person name="Riley R."/>
            <person name="Haridas S."/>
            <person name="Wolfe K.H."/>
            <person name="Lopes M.R."/>
            <person name="Hittinger C.T."/>
            <person name="Goker M."/>
            <person name="Salamov A."/>
            <person name="Wisecaver J."/>
            <person name="Long T.M."/>
            <person name="Aerts A.L."/>
            <person name="Barry K."/>
            <person name="Choi C."/>
            <person name="Clum A."/>
            <person name="Coughlan A.Y."/>
            <person name="Deshpande S."/>
            <person name="Douglass A.P."/>
            <person name="Hanson S.J."/>
            <person name="Klenk H.-P."/>
            <person name="Labutti K."/>
            <person name="Lapidus A."/>
            <person name="Lindquist E."/>
            <person name="Lipzen A."/>
            <person name="Meier-Kolthoff J.P."/>
            <person name="Ohm R.A."/>
            <person name="Otillar R.P."/>
            <person name="Pangilinan J."/>
            <person name="Peng Y."/>
            <person name="Rokas A."/>
            <person name="Rosa C.A."/>
            <person name="Scheuner C."/>
            <person name="Sibirny A.A."/>
            <person name="Slot J.C."/>
            <person name="Stielow J.B."/>
            <person name="Sun H."/>
            <person name="Kurtzman C.P."/>
            <person name="Blackwell M."/>
            <person name="Grigoriev I.V."/>
            <person name="Jeffries T.W."/>
        </authorList>
    </citation>
    <scope>NUCLEOTIDE SEQUENCE [LARGE SCALE GENOMIC DNA]</scope>
    <source>
        <strain evidence="2">NRRL Y-1933</strain>
    </source>
</reference>
<dbReference type="RefSeq" id="XP_020078809.1">
    <property type="nucleotide sequence ID" value="XM_020223367.1"/>
</dbReference>
<dbReference type="AlphaFoldDB" id="A0A1E4RR50"/>
<dbReference type="GeneID" id="30997916"/>
<protein>
    <submittedName>
        <fullName evidence="1">Uncharacterized protein</fullName>
    </submittedName>
</protein>
<dbReference type="PANTHER" id="PTHR37283">
    <property type="entry name" value="PH DOMAIN-CONTAINING PROTEIN YHR131C"/>
    <property type="match status" value="1"/>
</dbReference>
<evidence type="ECO:0000313" key="2">
    <source>
        <dbReference type="Proteomes" id="UP000095085"/>
    </source>
</evidence>
<dbReference type="EMBL" id="KV454538">
    <property type="protein sequence ID" value="ODV69742.1"/>
    <property type="molecule type" value="Genomic_DNA"/>
</dbReference>
<name>A0A1E4RR50_9ASCO</name>
<dbReference type="PANTHER" id="PTHR37283:SF1">
    <property type="entry name" value="PH DOMAIN-CONTAINING PROTEIN YHR131C"/>
    <property type="match status" value="1"/>
</dbReference>
<keyword evidence="2" id="KW-1185">Reference proteome</keyword>